<dbReference type="CDD" id="cd18871">
    <property type="entry name" value="NUDIX_Cfim25_Nudt21"/>
    <property type="match status" value="1"/>
</dbReference>
<evidence type="ECO:0000256" key="2">
    <source>
        <dbReference type="ARBA" id="ARBA00022664"/>
    </source>
</evidence>
<gene>
    <name evidence="9" type="ORF">BQ4739_LOCUS4300</name>
</gene>
<evidence type="ECO:0000259" key="8">
    <source>
        <dbReference type="PROSITE" id="PS51462"/>
    </source>
</evidence>
<keyword evidence="3 6" id="KW-0694">RNA-binding</keyword>
<organism evidence="9 10">
    <name type="scientific">Tetradesmus obliquus</name>
    <name type="common">Green alga</name>
    <name type="synonym">Acutodesmus obliquus</name>
    <dbReference type="NCBI Taxonomy" id="3088"/>
    <lineage>
        <taxon>Eukaryota</taxon>
        <taxon>Viridiplantae</taxon>
        <taxon>Chlorophyta</taxon>
        <taxon>core chlorophytes</taxon>
        <taxon>Chlorophyceae</taxon>
        <taxon>CS clade</taxon>
        <taxon>Sphaeropleales</taxon>
        <taxon>Scenedesmaceae</taxon>
        <taxon>Tetradesmus</taxon>
    </lineage>
</organism>
<comment type="function">
    <text evidence="5">Component of the cleavage factor Im (CFIm) complex that plays a key role in pre-mRNA 3'-processing. Involved in association with CPSF6 or CPSF7 in pre-MRNA 3'-end poly(A) site cleavage and poly(A) addition. NUDT21/CPSF5 binds to cleavage and polyadenylation RNA substrates. The homodimer mediates simultaneous sequence-specific recognition of two 5'-UGUA-3' elements within the pre-mRNA. Binds to, but does not hydrolyze mono- and di-adenosine nucleotides. May have a role in mRNA export.</text>
</comment>
<sequence>MHRGAGAGQTAYSVFPVGNYKFGAKQPKPEKDNLTESRLLRIKQKYDAEGVRRTVDAILLVAQHSHPHVLLLQYGQSHFFKLPGGKLKPDEDEVAGLRRKLELYLSPESELLRSPWDIGEAVGCWSRPNFDTVFYPYNPPHITRPKEVKKLFMVQLPEATYFGVPKNYNLVAVPLFELYDNYSRYGPVIASIPSMLSRLRLNTVAAPAAPLAAGDAAASGGAQGDEYEGVTETHRRSSIAMA</sequence>
<evidence type="ECO:0000256" key="3">
    <source>
        <dbReference type="ARBA" id="ARBA00022884"/>
    </source>
</evidence>
<dbReference type="InterPro" id="IPR000086">
    <property type="entry name" value="NUDIX_hydrolase_dom"/>
</dbReference>
<evidence type="ECO:0000256" key="6">
    <source>
        <dbReference type="PIRNR" id="PIRNR017888"/>
    </source>
</evidence>
<comment type="subunit">
    <text evidence="6">Homodimer. Component of the cleavage factor Im (CFIm) complex.</text>
</comment>
<dbReference type="FunFam" id="3.90.79.10:FF:000020">
    <property type="entry name" value="Pre-mRNA cleavage factor Im subunit 2"/>
    <property type="match status" value="1"/>
</dbReference>
<dbReference type="SUPFAM" id="SSF55811">
    <property type="entry name" value="Nudix"/>
    <property type="match status" value="1"/>
</dbReference>
<evidence type="ECO:0000256" key="7">
    <source>
        <dbReference type="SAM" id="MobiDB-lite"/>
    </source>
</evidence>
<evidence type="ECO:0000256" key="1">
    <source>
        <dbReference type="ARBA" id="ARBA00009710"/>
    </source>
</evidence>
<keyword evidence="10" id="KW-1185">Reference proteome</keyword>
<name>A0A383VFP3_TETOB</name>
<dbReference type="STRING" id="3088.A0A383VFP3"/>
<dbReference type="GO" id="GO:0031124">
    <property type="term" value="P:mRNA 3'-end processing"/>
    <property type="evidence" value="ECO:0007669"/>
    <property type="project" value="InterPro"/>
</dbReference>
<dbReference type="GO" id="GO:0003729">
    <property type="term" value="F:mRNA binding"/>
    <property type="evidence" value="ECO:0007669"/>
    <property type="project" value="UniProtKB-UniRule"/>
</dbReference>
<comment type="subcellular location">
    <subcellularLocation>
        <location evidence="6">Nucleus</location>
    </subcellularLocation>
    <text evidence="6">In punctate subnuclear structures localized adjacent to nuclear speckles, called paraspeckles.</text>
</comment>
<dbReference type="PROSITE" id="PS51462">
    <property type="entry name" value="NUDIX"/>
    <property type="match status" value="1"/>
</dbReference>
<keyword evidence="4 6" id="KW-0539">Nucleus</keyword>
<evidence type="ECO:0000256" key="4">
    <source>
        <dbReference type="ARBA" id="ARBA00023242"/>
    </source>
</evidence>
<dbReference type="Gene3D" id="3.90.79.10">
    <property type="entry name" value="Nucleoside Triphosphate Pyrophosphohydrolase"/>
    <property type="match status" value="1"/>
</dbReference>
<dbReference type="PANTHER" id="PTHR13047">
    <property type="entry name" value="PRE-MRNA CLEAVAGE FACTOR IM, 25KD SUBUNIT"/>
    <property type="match status" value="1"/>
</dbReference>
<feature type="region of interest" description="Disordered" evidence="7">
    <location>
        <begin position="217"/>
        <end position="242"/>
    </location>
</feature>
<protein>
    <recommendedName>
        <fullName evidence="6">Pre-mRNA cleavage factor Im 25 kDa subunit</fullName>
    </recommendedName>
</protein>
<dbReference type="InterPro" id="IPR016706">
    <property type="entry name" value="Cleav_polyA_spec_factor_su5"/>
</dbReference>
<evidence type="ECO:0000313" key="9">
    <source>
        <dbReference type="EMBL" id="SZX63753.1"/>
    </source>
</evidence>
<keyword evidence="2 6" id="KW-0507">mRNA processing</keyword>
<dbReference type="PIRSF" id="PIRSF017888">
    <property type="entry name" value="CPSF-25"/>
    <property type="match status" value="1"/>
</dbReference>
<dbReference type="Pfam" id="PF13869">
    <property type="entry name" value="NUDIX_2"/>
    <property type="match status" value="1"/>
</dbReference>
<proteinExistence type="inferred from homology"/>
<accession>A0A383VFP3</accession>
<reference evidence="9 10" key="1">
    <citation type="submission" date="2016-10" db="EMBL/GenBank/DDBJ databases">
        <authorList>
            <person name="Cai Z."/>
        </authorList>
    </citation>
    <scope>NUCLEOTIDE SEQUENCE [LARGE SCALE GENOMIC DNA]</scope>
</reference>
<feature type="domain" description="Nudix hydrolase" evidence="8">
    <location>
        <begin position="50"/>
        <end position="177"/>
    </location>
</feature>
<dbReference type="EMBL" id="FNXT01000341">
    <property type="protein sequence ID" value="SZX63753.1"/>
    <property type="molecule type" value="Genomic_DNA"/>
</dbReference>
<comment type="similarity">
    <text evidence="1 6">Belongs to the Nudix hydrolase family. CPSF5 subfamily.</text>
</comment>
<evidence type="ECO:0000313" key="10">
    <source>
        <dbReference type="Proteomes" id="UP000256970"/>
    </source>
</evidence>
<evidence type="ECO:0000256" key="5">
    <source>
        <dbReference type="ARBA" id="ARBA00054854"/>
    </source>
</evidence>
<dbReference type="InterPro" id="IPR015797">
    <property type="entry name" value="NUDIX_hydrolase-like_dom_sf"/>
</dbReference>
<dbReference type="Proteomes" id="UP000256970">
    <property type="component" value="Unassembled WGS sequence"/>
</dbReference>
<dbReference type="GO" id="GO:0005849">
    <property type="term" value="C:mRNA cleavage factor complex"/>
    <property type="evidence" value="ECO:0007669"/>
    <property type="project" value="UniProtKB-UniRule"/>
</dbReference>
<dbReference type="AlphaFoldDB" id="A0A383VFP3"/>